<accession>A0ABU3AYV5</accession>
<comment type="caution">
    <text evidence="1">The sequence shown here is derived from an EMBL/GenBank/DDBJ whole genome shotgun (WGS) entry which is preliminary data.</text>
</comment>
<dbReference type="RefSeq" id="WP_311581354.1">
    <property type="nucleotide sequence ID" value="NZ_JAVRFH010000052.1"/>
</dbReference>
<protein>
    <submittedName>
        <fullName evidence="1">Uncharacterized protein</fullName>
    </submittedName>
</protein>
<keyword evidence="2" id="KW-1185">Reference proteome</keyword>
<evidence type="ECO:0000313" key="2">
    <source>
        <dbReference type="Proteomes" id="UP001180724"/>
    </source>
</evidence>
<dbReference type="Proteomes" id="UP001180724">
    <property type="component" value="Unassembled WGS sequence"/>
</dbReference>
<gene>
    <name evidence="1" type="ORF">RM812_33560</name>
</gene>
<evidence type="ECO:0000313" key="1">
    <source>
        <dbReference type="EMBL" id="MDT0615093.1"/>
    </source>
</evidence>
<reference evidence="1" key="1">
    <citation type="submission" date="2024-05" db="EMBL/GenBank/DDBJ databases">
        <title>30 novel species of actinomycetes from the DSMZ collection.</title>
        <authorList>
            <person name="Nouioui I."/>
        </authorList>
    </citation>
    <scope>NUCLEOTIDE SEQUENCE</scope>
    <source>
        <strain evidence="1">DSM 40712</strain>
    </source>
</reference>
<organism evidence="1 2">
    <name type="scientific">Streptomyces lancefieldiae</name>
    <dbReference type="NCBI Taxonomy" id="3075520"/>
    <lineage>
        <taxon>Bacteria</taxon>
        <taxon>Bacillati</taxon>
        <taxon>Actinomycetota</taxon>
        <taxon>Actinomycetes</taxon>
        <taxon>Kitasatosporales</taxon>
        <taxon>Streptomycetaceae</taxon>
        <taxon>Streptomyces</taxon>
    </lineage>
</organism>
<name>A0ABU3AYV5_9ACTN</name>
<proteinExistence type="predicted"/>
<dbReference type="EMBL" id="JAVRFH010000052">
    <property type="protein sequence ID" value="MDT0615093.1"/>
    <property type="molecule type" value="Genomic_DNA"/>
</dbReference>
<sequence>MSATPNDLRRVGRSAPLGIGAAFTTAAFGAKAIMREEALSTACRSVRDSRAKDAEAAVQVLRDAARALERGRR</sequence>